<evidence type="ECO:0000256" key="1">
    <source>
        <dbReference type="SAM" id="MobiDB-lite"/>
    </source>
</evidence>
<organism evidence="3 4">
    <name type="scientific">Triplophysa tibetana</name>
    <dbReference type="NCBI Taxonomy" id="1572043"/>
    <lineage>
        <taxon>Eukaryota</taxon>
        <taxon>Metazoa</taxon>
        <taxon>Chordata</taxon>
        <taxon>Craniata</taxon>
        <taxon>Vertebrata</taxon>
        <taxon>Euteleostomi</taxon>
        <taxon>Actinopterygii</taxon>
        <taxon>Neopterygii</taxon>
        <taxon>Teleostei</taxon>
        <taxon>Ostariophysi</taxon>
        <taxon>Cypriniformes</taxon>
        <taxon>Nemacheilidae</taxon>
        <taxon>Triplophysa</taxon>
    </lineage>
</organism>
<dbReference type="InterPro" id="IPR009263">
    <property type="entry name" value="SERTA_dom"/>
</dbReference>
<feature type="region of interest" description="Disordered" evidence="1">
    <location>
        <begin position="287"/>
        <end position="307"/>
    </location>
</feature>
<feature type="domain" description="SERTA" evidence="2">
    <location>
        <begin position="99"/>
        <end position="145"/>
    </location>
</feature>
<comment type="caution">
    <text evidence="3">The sequence shown here is derived from an EMBL/GenBank/DDBJ whole genome shotgun (WGS) entry which is preliminary data.</text>
</comment>
<dbReference type="AlphaFoldDB" id="A0A5A9P8T8"/>
<keyword evidence="4" id="KW-1185">Reference proteome</keyword>
<dbReference type="Proteomes" id="UP000324632">
    <property type="component" value="Chromosome 8"/>
</dbReference>
<evidence type="ECO:0000259" key="2">
    <source>
        <dbReference type="PROSITE" id="PS51053"/>
    </source>
</evidence>
<dbReference type="Pfam" id="PF06031">
    <property type="entry name" value="SERTA"/>
    <property type="match status" value="1"/>
</dbReference>
<accession>A0A5A9P8T8</accession>
<dbReference type="PROSITE" id="PS51053">
    <property type="entry name" value="SERTA"/>
    <property type="match status" value="1"/>
</dbReference>
<proteinExistence type="predicted"/>
<sequence>MALVLSMSPFCEPDAEAPPSIYQPIWESERCSKSCVSTPSPPGDDTQGLIEEHLRRRSPDHVMDHVAMSRISYFKRKFVEDEEPVVNFRSYCHTQVSPVLEERAHVLRLSLEKLRYMDDPESFLRRSVLINNLLRHLRNEILLQSDWCFPSGPAPTACPQQTPAPNTPLPTPTLQPCVAPAGTLRKRLRLLRRDSPECVPACCCLYAAGRYLQLPMSVYERDVYSNSHLSSTSSTSSSSVVRFPQLLEEEEDSDEEEELHSVCPVLGLCQDETREQNRMCEGLREQSHRNLEKEREKGKERGRERVRGGELRVGVSQRWLSDSVGIGHQEGVTRAHLRGK</sequence>
<dbReference type="GO" id="GO:0005634">
    <property type="term" value="C:nucleus"/>
    <property type="evidence" value="ECO:0007669"/>
    <property type="project" value="InterPro"/>
</dbReference>
<dbReference type="InterPro" id="IPR029708">
    <property type="entry name" value="SERTAD4"/>
</dbReference>
<protein>
    <submittedName>
        <fullName evidence="3">SERTA domain-containing protein 4</fullName>
    </submittedName>
</protein>
<gene>
    <name evidence="3" type="ORF">E1301_Tti001321</name>
</gene>
<reference evidence="3 4" key="1">
    <citation type="journal article" date="2019" name="Mol. Ecol. Resour.">
        <title>Chromosome-level genome assembly of Triplophysa tibetana, a fish adapted to the harsh high-altitude environment of the Tibetan Plateau.</title>
        <authorList>
            <person name="Yang X."/>
            <person name="Liu H."/>
            <person name="Ma Z."/>
            <person name="Zou Y."/>
            <person name="Zou M."/>
            <person name="Mao Y."/>
            <person name="Li X."/>
            <person name="Wang H."/>
            <person name="Chen T."/>
            <person name="Wang W."/>
            <person name="Yang R."/>
        </authorList>
    </citation>
    <scope>NUCLEOTIDE SEQUENCE [LARGE SCALE GENOMIC DNA]</scope>
    <source>
        <strain evidence="3">TTIB1903HZAU</strain>
        <tissue evidence="3">Muscle</tissue>
    </source>
</reference>
<dbReference type="EMBL" id="SOYY01000008">
    <property type="protein sequence ID" value="KAA0718085.1"/>
    <property type="molecule type" value="Genomic_DNA"/>
</dbReference>
<dbReference type="PANTHER" id="PTHR14272">
    <property type="entry name" value="SERTA DOMAIN-CONTAINING PROTEIN 4"/>
    <property type="match status" value="1"/>
</dbReference>
<evidence type="ECO:0000313" key="3">
    <source>
        <dbReference type="EMBL" id="KAA0718085.1"/>
    </source>
</evidence>
<dbReference type="PANTHER" id="PTHR14272:SF4">
    <property type="entry name" value="SERTA DOMAIN-CONTAINING PROTEIN 4"/>
    <property type="match status" value="1"/>
</dbReference>
<name>A0A5A9P8T8_9TELE</name>
<evidence type="ECO:0000313" key="4">
    <source>
        <dbReference type="Proteomes" id="UP000324632"/>
    </source>
</evidence>